<name>A0A811P0X9_9POAL</name>
<comment type="caution">
    <text evidence="1">The sequence shown here is derived from an EMBL/GenBank/DDBJ whole genome shotgun (WGS) entry which is preliminary data.</text>
</comment>
<protein>
    <submittedName>
        <fullName evidence="1">Uncharacterized protein</fullName>
    </submittedName>
</protein>
<dbReference type="Proteomes" id="UP000604825">
    <property type="component" value="Unassembled WGS sequence"/>
</dbReference>
<evidence type="ECO:0000313" key="1">
    <source>
        <dbReference type="EMBL" id="CAD6238289.1"/>
    </source>
</evidence>
<sequence>MWTLGCGYQCGNLKNAPGEARFELPVIIERIISTYMSVKLQTIYKETNHTLRYPYNYFAQGSSNGFSNSRTSRITFVDLGGPETDELDGAASIARRSFISSFTLFWGSQRLVGCTVTTNTDHLFPRMELGWVPYPHQIAMAVWQYGHITNSSMRLIFCHLVPELKYDGCMVV</sequence>
<gene>
    <name evidence="1" type="ORF">NCGR_LOCUS25570</name>
</gene>
<proteinExistence type="predicted"/>
<reference evidence="1" key="1">
    <citation type="submission" date="2020-10" db="EMBL/GenBank/DDBJ databases">
        <authorList>
            <person name="Han B."/>
            <person name="Lu T."/>
            <person name="Zhao Q."/>
            <person name="Huang X."/>
            <person name="Zhao Y."/>
        </authorList>
    </citation>
    <scope>NUCLEOTIDE SEQUENCE</scope>
</reference>
<accession>A0A811P0X9</accession>
<keyword evidence="2" id="KW-1185">Reference proteome</keyword>
<organism evidence="1 2">
    <name type="scientific">Miscanthus lutarioriparius</name>
    <dbReference type="NCBI Taxonomy" id="422564"/>
    <lineage>
        <taxon>Eukaryota</taxon>
        <taxon>Viridiplantae</taxon>
        <taxon>Streptophyta</taxon>
        <taxon>Embryophyta</taxon>
        <taxon>Tracheophyta</taxon>
        <taxon>Spermatophyta</taxon>
        <taxon>Magnoliopsida</taxon>
        <taxon>Liliopsida</taxon>
        <taxon>Poales</taxon>
        <taxon>Poaceae</taxon>
        <taxon>PACMAD clade</taxon>
        <taxon>Panicoideae</taxon>
        <taxon>Andropogonodae</taxon>
        <taxon>Andropogoneae</taxon>
        <taxon>Saccharinae</taxon>
        <taxon>Miscanthus</taxon>
    </lineage>
</organism>
<evidence type="ECO:0000313" key="2">
    <source>
        <dbReference type="Proteomes" id="UP000604825"/>
    </source>
</evidence>
<dbReference type="EMBL" id="CAJGYO010000006">
    <property type="protein sequence ID" value="CAD6238289.1"/>
    <property type="molecule type" value="Genomic_DNA"/>
</dbReference>
<dbReference type="AlphaFoldDB" id="A0A811P0X9"/>